<feature type="compositionally biased region" description="Basic residues" evidence="1">
    <location>
        <begin position="432"/>
        <end position="442"/>
    </location>
</feature>
<protein>
    <submittedName>
        <fullName evidence="2">Uncharacterized protein</fullName>
    </submittedName>
</protein>
<feature type="compositionally biased region" description="Polar residues" evidence="1">
    <location>
        <begin position="419"/>
        <end position="430"/>
    </location>
</feature>
<dbReference type="EMBL" id="JAYMYQ010000007">
    <property type="protein sequence ID" value="KAK7320785.1"/>
    <property type="molecule type" value="Genomic_DNA"/>
</dbReference>
<keyword evidence="3" id="KW-1185">Reference proteome</keyword>
<evidence type="ECO:0000313" key="2">
    <source>
        <dbReference type="EMBL" id="KAK7320785.1"/>
    </source>
</evidence>
<evidence type="ECO:0000313" key="3">
    <source>
        <dbReference type="Proteomes" id="UP001367508"/>
    </source>
</evidence>
<gene>
    <name evidence="2" type="ORF">VNO77_30584</name>
</gene>
<feature type="compositionally biased region" description="Polar residues" evidence="1">
    <location>
        <begin position="16"/>
        <end position="28"/>
    </location>
</feature>
<accession>A0AAN9KN58</accession>
<name>A0AAN9KN58_CANGL</name>
<feature type="region of interest" description="Disordered" evidence="1">
    <location>
        <begin position="1"/>
        <end position="28"/>
    </location>
</feature>
<comment type="caution">
    <text evidence="2">The sequence shown here is derived from an EMBL/GenBank/DDBJ whole genome shotgun (WGS) entry which is preliminary data.</text>
</comment>
<evidence type="ECO:0000256" key="1">
    <source>
        <dbReference type="SAM" id="MobiDB-lite"/>
    </source>
</evidence>
<sequence>MILTKLEEIDEDKSKNVSAECSEPSSAKNFIDLTQEDDDNESDQHSLGDIITEVADITNQYSVDEVAMEVAEIMITSLPGNRALENTPQKENPEKITDEEINGITTRGENNVIPKCGTPINYHSFGNPFGLSNLYSTHSPYRFALLPSNEVYISPTNDANNNNNIGVSQTSCFNWGISSSSNHTLHVEENDHNPTFQIDTTKPMSLNNAFLRYDARLKKIVSHPSSTGMTFPPFDSMPNQEKKIEIDLNEPCSDEITEPETLNENIGVGTMSKKSLEASPNQRQCFDLNSTEPTPNMNGSIMLHPASLCVGSNNVEMQRRTLKGFDGVNVNSDGNMSMFGNGKMNGSASAPFTQNGKLFGWFDCETETPLSVTLNTVVNESSCEINKNPADFSVPEPGNPYMNNDRGEEEKEGVEDENNASNKMHASTSKRGGYKKRNSKKH</sequence>
<dbReference type="Proteomes" id="UP001367508">
    <property type="component" value="Unassembled WGS sequence"/>
</dbReference>
<proteinExistence type="predicted"/>
<reference evidence="2 3" key="1">
    <citation type="submission" date="2024-01" db="EMBL/GenBank/DDBJ databases">
        <title>The genomes of 5 underutilized Papilionoideae crops provide insights into root nodulation and disease resistanc.</title>
        <authorList>
            <person name="Jiang F."/>
        </authorList>
    </citation>
    <scope>NUCLEOTIDE SEQUENCE [LARGE SCALE GENOMIC DNA]</scope>
    <source>
        <strain evidence="2">LVBAO_FW01</strain>
        <tissue evidence="2">Leaves</tissue>
    </source>
</reference>
<feature type="region of interest" description="Disordered" evidence="1">
    <location>
        <begin position="386"/>
        <end position="442"/>
    </location>
</feature>
<dbReference type="AlphaFoldDB" id="A0AAN9KN58"/>
<organism evidence="2 3">
    <name type="scientific">Canavalia gladiata</name>
    <name type="common">Sword bean</name>
    <name type="synonym">Dolichos gladiatus</name>
    <dbReference type="NCBI Taxonomy" id="3824"/>
    <lineage>
        <taxon>Eukaryota</taxon>
        <taxon>Viridiplantae</taxon>
        <taxon>Streptophyta</taxon>
        <taxon>Embryophyta</taxon>
        <taxon>Tracheophyta</taxon>
        <taxon>Spermatophyta</taxon>
        <taxon>Magnoliopsida</taxon>
        <taxon>eudicotyledons</taxon>
        <taxon>Gunneridae</taxon>
        <taxon>Pentapetalae</taxon>
        <taxon>rosids</taxon>
        <taxon>fabids</taxon>
        <taxon>Fabales</taxon>
        <taxon>Fabaceae</taxon>
        <taxon>Papilionoideae</taxon>
        <taxon>50 kb inversion clade</taxon>
        <taxon>NPAAA clade</taxon>
        <taxon>indigoferoid/millettioid clade</taxon>
        <taxon>Phaseoleae</taxon>
        <taxon>Canavalia</taxon>
    </lineage>
</organism>